<feature type="region of interest" description="Disordered" evidence="6">
    <location>
        <begin position="1"/>
        <end position="34"/>
    </location>
</feature>
<keyword evidence="4 5" id="KW-1283">Bacterial microcompartment</keyword>
<evidence type="ECO:0000313" key="8">
    <source>
        <dbReference type="Proteomes" id="UP000523447"/>
    </source>
</evidence>
<comment type="caution">
    <text evidence="7">The sequence shown here is derived from an EMBL/GenBank/DDBJ whole genome shotgun (WGS) entry which is preliminary data.</text>
</comment>
<comment type="catalytic activity">
    <reaction evidence="5">
        <text>ethanolamine = acetaldehyde + NH4(+)</text>
        <dbReference type="Rhea" id="RHEA:15313"/>
        <dbReference type="ChEBI" id="CHEBI:15343"/>
        <dbReference type="ChEBI" id="CHEBI:28938"/>
        <dbReference type="ChEBI" id="CHEBI:57603"/>
        <dbReference type="EC" id="4.3.1.7"/>
    </reaction>
</comment>
<dbReference type="UniPathway" id="UPA00560"/>
<keyword evidence="2 5" id="KW-0456">Lyase</keyword>
<gene>
    <name evidence="5 7" type="primary">eutC</name>
    <name evidence="7" type="ORF">HGA07_13340</name>
</gene>
<comment type="cofactor">
    <cofactor evidence="5">
        <name>adenosylcob(III)alamin</name>
        <dbReference type="ChEBI" id="CHEBI:18408"/>
    </cofactor>
    <text evidence="5">Binds between the large and small subunits.</text>
</comment>
<evidence type="ECO:0000256" key="1">
    <source>
        <dbReference type="ARBA" id="ARBA00022628"/>
    </source>
</evidence>
<dbReference type="PANTHER" id="PTHR39330:SF1">
    <property type="entry name" value="ETHANOLAMINE AMMONIA-LYASE SMALL SUBUNIT"/>
    <property type="match status" value="1"/>
</dbReference>
<dbReference type="EC" id="4.3.1.7" evidence="5"/>
<dbReference type="GO" id="GO:0008851">
    <property type="term" value="F:ethanolamine ammonia-lyase activity"/>
    <property type="evidence" value="ECO:0007669"/>
    <property type="project" value="UniProtKB-UniRule"/>
</dbReference>
<organism evidence="7 8">
    <name type="scientific">Nocardia veterana</name>
    <dbReference type="NCBI Taxonomy" id="132249"/>
    <lineage>
        <taxon>Bacteria</taxon>
        <taxon>Bacillati</taxon>
        <taxon>Actinomycetota</taxon>
        <taxon>Actinomycetes</taxon>
        <taxon>Mycobacteriales</taxon>
        <taxon>Nocardiaceae</taxon>
        <taxon>Nocardia</taxon>
    </lineage>
</organism>
<accession>A0A7X6LXZ9</accession>
<comment type="pathway">
    <text evidence="5">Amine and polyamine degradation; ethanolamine degradation.</text>
</comment>
<dbReference type="AlphaFoldDB" id="A0A7X6LXZ9"/>
<evidence type="ECO:0000256" key="4">
    <source>
        <dbReference type="ARBA" id="ARBA00024446"/>
    </source>
</evidence>
<feature type="binding site" evidence="5">
    <location>
        <position position="201"/>
    </location>
    <ligand>
        <name>adenosylcob(III)alamin</name>
        <dbReference type="ChEBI" id="CHEBI:18408"/>
    </ligand>
</feature>
<proteinExistence type="inferred from homology"/>
<evidence type="ECO:0000313" key="7">
    <source>
        <dbReference type="EMBL" id="NKY86612.1"/>
    </source>
</evidence>
<reference evidence="7 8" key="1">
    <citation type="submission" date="2020-04" db="EMBL/GenBank/DDBJ databases">
        <title>MicrobeNet Type strains.</title>
        <authorList>
            <person name="Nicholson A.C."/>
        </authorList>
    </citation>
    <scope>NUCLEOTIDE SEQUENCE [LARGE SCALE GENOMIC DNA]</scope>
    <source>
        <strain evidence="7 8">DSM 44445</strain>
    </source>
</reference>
<dbReference type="Gene3D" id="3.40.50.11240">
    <property type="entry name" value="Ethanolamine ammonia-lyase light chain (EutC)"/>
    <property type="match status" value="1"/>
</dbReference>
<evidence type="ECO:0000256" key="6">
    <source>
        <dbReference type="SAM" id="MobiDB-lite"/>
    </source>
</evidence>
<dbReference type="RefSeq" id="WP_083892916.1">
    <property type="nucleotide sequence ID" value="NZ_CAWPHS010000003.1"/>
</dbReference>
<dbReference type="Proteomes" id="UP000523447">
    <property type="component" value="Unassembled WGS sequence"/>
</dbReference>
<dbReference type="InterPro" id="IPR009246">
    <property type="entry name" value="EutC"/>
</dbReference>
<dbReference type="GO" id="GO:0046336">
    <property type="term" value="P:ethanolamine catabolic process"/>
    <property type="evidence" value="ECO:0007669"/>
    <property type="project" value="UniProtKB-UniRule"/>
</dbReference>
<feature type="compositionally biased region" description="Basic and acidic residues" evidence="6">
    <location>
        <begin position="23"/>
        <end position="34"/>
    </location>
</feature>
<dbReference type="InterPro" id="IPR042251">
    <property type="entry name" value="EutC_C"/>
</dbReference>
<feature type="binding site" evidence="5">
    <location>
        <position position="180"/>
    </location>
    <ligand>
        <name>adenosylcob(III)alamin</name>
        <dbReference type="ChEBI" id="CHEBI:18408"/>
    </ligand>
</feature>
<dbReference type="GO" id="GO:0006520">
    <property type="term" value="P:amino acid metabolic process"/>
    <property type="evidence" value="ECO:0007669"/>
    <property type="project" value="InterPro"/>
</dbReference>
<dbReference type="GO" id="GO:0031419">
    <property type="term" value="F:cobalamin binding"/>
    <property type="evidence" value="ECO:0007669"/>
    <property type="project" value="UniProtKB-UniRule"/>
</dbReference>
<sequence length="278" mass="28928">MTERSQTPAGPVPEGAASGRPGPRVDDAEKAGGQDFWQELRRSTPARIGLGRAGDALPTARVLELRSAHAVARDAVHTPLDVDDLAMRVAAVGLGEPVRVTSRARDRAEYLRRPDLGRLPEDADSVLVPRGNADVGFVLADGLSSQALTAHGPALLAALAEALAPRWTLATPVIATQARVALGDHLGAAMGVRTVLVLIGERPGLSVADSLGIYLTHRPRPGRTDAERNCVSNIHPPAGLGYRQAAAVVARLISGAHTLGRSGVDLKDQSGAAAVERG</sequence>
<comment type="subunit">
    <text evidence="5">The basic unit is a heterodimer which dimerizes to form tetramers. The heterotetramers trimerize; 6 large subunits form a core ring with 6 small subunits projecting outwards.</text>
</comment>
<feature type="binding site" evidence="5">
    <location>
        <position position="230"/>
    </location>
    <ligand>
        <name>adenosylcob(III)alamin</name>
        <dbReference type="ChEBI" id="CHEBI:18408"/>
    </ligand>
</feature>
<comment type="similarity">
    <text evidence="5">Belongs to the EutC family.</text>
</comment>
<dbReference type="GO" id="GO:0009350">
    <property type="term" value="C:ethanolamine ammonia-lyase complex"/>
    <property type="evidence" value="ECO:0007669"/>
    <property type="project" value="UniProtKB-UniRule"/>
</dbReference>
<keyword evidence="3 5" id="KW-0170">Cobalt</keyword>
<dbReference type="PANTHER" id="PTHR39330">
    <property type="entry name" value="ETHANOLAMINE AMMONIA-LYASE LIGHT CHAIN"/>
    <property type="match status" value="1"/>
</dbReference>
<dbReference type="Gene3D" id="1.10.30.40">
    <property type="entry name" value="Ethanolamine ammonia-lyase light chain (EutC), N-terminal domain"/>
    <property type="match status" value="1"/>
</dbReference>
<comment type="subcellular location">
    <subcellularLocation>
        <location evidence="5">Bacterial microcompartment</location>
    </subcellularLocation>
</comment>
<keyword evidence="1 5" id="KW-0846">Cobalamin</keyword>
<evidence type="ECO:0000256" key="3">
    <source>
        <dbReference type="ARBA" id="ARBA00023285"/>
    </source>
</evidence>
<evidence type="ECO:0000256" key="2">
    <source>
        <dbReference type="ARBA" id="ARBA00023239"/>
    </source>
</evidence>
<dbReference type="Pfam" id="PF05985">
    <property type="entry name" value="EutC"/>
    <property type="match status" value="1"/>
</dbReference>
<dbReference type="EMBL" id="JAAXPE010000011">
    <property type="protein sequence ID" value="NKY86612.1"/>
    <property type="molecule type" value="Genomic_DNA"/>
</dbReference>
<dbReference type="HAMAP" id="MF_00601">
    <property type="entry name" value="EutC"/>
    <property type="match status" value="1"/>
</dbReference>
<dbReference type="InterPro" id="IPR042255">
    <property type="entry name" value="EutC_N"/>
</dbReference>
<comment type="function">
    <text evidence="5">Catalyzes the deamination of various vicinal amino-alcohols to oxo compounds. Allows this organism to utilize ethanolamine as the sole source of nitrogen and carbon in the presence of external vitamin B12.</text>
</comment>
<dbReference type="PIRSF" id="PIRSF018982">
    <property type="entry name" value="EutC"/>
    <property type="match status" value="1"/>
</dbReference>
<dbReference type="GO" id="GO:0031471">
    <property type="term" value="C:ethanolamine degradation polyhedral organelle"/>
    <property type="evidence" value="ECO:0007669"/>
    <property type="project" value="UniProtKB-UniRule"/>
</dbReference>
<dbReference type="NCBIfam" id="NF003971">
    <property type="entry name" value="PRK05465.1"/>
    <property type="match status" value="1"/>
</dbReference>
<protein>
    <recommendedName>
        <fullName evidence="5">Ethanolamine ammonia-lyase small subunit</fullName>
        <shortName evidence="5">EAL small subunit</shortName>
        <ecNumber evidence="5">4.3.1.7</ecNumber>
    </recommendedName>
</protein>
<evidence type="ECO:0000256" key="5">
    <source>
        <dbReference type="HAMAP-Rule" id="MF_00601"/>
    </source>
</evidence>
<name>A0A7X6LXZ9_9NOCA</name>
<keyword evidence="8" id="KW-1185">Reference proteome</keyword>